<name>W2JWZ7_PHYNI</name>
<proteinExistence type="predicted"/>
<sequence>MSAVTTHGGADGALVDFESLSRPDKQPPVRIAPDSTHVMKSMTPCHAYFQNLR</sequence>
<gene>
    <name evidence="2" type="ORF">L916_00424</name>
</gene>
<feature type="region of interest" description="Disordered" evidence="1">
    <location>
        <begin position="1"/>
        <end position="32"/>
    </location>
</feature>
<organism evidence="2 3">
    <name type="scientific">Phytophthora nicotianae</name>
    <name type="common">Potato buckeye rot agent</name>
    <name type="synonym">Phytophthora parasitica</name>
    <dbReference type="NCBI Taxonomy" id="4792"/>
    <lineage>
        <taxon>Eukaryota</taxon>
        <taxon>Sar</taxon>
        <taxon>Stramenopiles</taxon>
        <taxon>Oomycota</taxon>
        <taxon>Peronosporomycetes</taxon>
        <taxon>Peronosporales</taxon>
        <taxon>Peronosporaceae</taxon>
        <taxon>Phytophthora</taxon>
    </lineage>
</organism>
<protein>
    <submittedName>
        <fullName evidence="2">Uncharacterized protein</fullName>
    </submittedName>
</protein>
<feature type="non-terminal residue" evidence="2">
    <location>
        <position position="53"/>
    </location>
</feature>
<reference evidence="2 3" key="1">
    <citation type="submission" date="2013-11" db="EMBL/GenBank/DDBJ databases">
        <title>The Genome Sequence of Phytophthora parasitica CJ05E6.</title>
        <authorList>
            <consortium name="The Broad Institute Genomics Platform"/>
            <person name="Russ C."/>
            <person name="Tyler B."/>
            <person name="Panabieres F."/>
            <person name="Shan W."/>
            <person name="Tripathy S."/>
            <person name="Grunwald N."/>
            <person name="Machado M."/>
            <person name="Johnson C.S."/>
            <person name="Arredondo F."/>
            <person name="Hong C."/>
            <person name="Coffey M."/>
            <person name="Young S.K."/>
            <person name="Zeng Q."/>
            <person name="Gargeya S."/>
            <person name="Fitzgerald M."/>
            <person name="Abouelleil A."/>
            <person name="Alvarado L."/>
            <person name="Chapman S.B."/>
            <person name="Gainer-Dewar J."/>
            <person name="Goldberg J."/>
            <person name="Griggs A."/>
            <person name="Gujja S."/>
            <person name="Hansen M."/>
            <person name="Howarth C."/>
            <person name="Imamovic A."/>
            <person name="Ireland A."/>
            <person name="Larimer J."/>
            <person name="McCowan C."/>
            <person name="Murphy C."/>
            <person name="Pearson M."/>
            <person name="Poon T.W."/>
            <person name="Priest M."/>
            <person name="Roberts A."/>
            <person name="Saif S."/>
            <person name="Shea T."/>
            <person name="Sykes S."/>
            <person name="Wortman J."/>
            <person name="Nusbaum C."/>
            <person name="Birren B."/>
        </authorList>
    </citation>
    <scope>NUCLEOTIDE SEQUENCE [LARGE SCALE GENOMIC DNA]</scope>
    <source>
        <strain evidence="2 3">CJ05E6</strain>
    </source>
</reference>
<dbReference type="Proteomes" id="UP000053864">
    <property type="component" value="Unassembled WGS sequence"/>
</dbReference>
<dbReference type="AlphaFoldDB" id="W2JWZ7"/>
<evidence type="ECO:0000313" key="3">
    <source>
        <dbReference type="Proteomes" id="UP000053864"/>
    </source>
</evidence>
<evidence type="ECO:0000256" key="1">
    <source>
        <dbReference type="SAM" id="MobiDB-lite"/>
    </source>
</evidence>
<dbReference type="EMBL" id="KI670418">
    <property type="protein sequence ID" value="ETL50317.1"/>
    <property type="molecule type" value="Genomic_DNA"/>
</dbReference>
<accession>W2JWZ7</accession>
<evidence type="ECO:0000313" key="2">
    <source>
        <dbReference type="EMBL" id="ETL50317.1"/>
    </source>
</evidence>